<evidence type="ECO:0000313" key="3">
    <source>
        <dbReference type="Proteomes" id="UP001180087"/>
    </source>
</evidence>
<dbReference type="RefSeq" id="WP_348027439.1">
    <property type="nucleotide sequence ID" value="NZ_CP129113.1"/>
</dbReference>
<keyword evidence="1" id="KW-1133">Transmembrane helix</keyword>
<accession>A0ABY9KXK0</accession>
<keyword evidence="1" id="KW-0812">Transmembrane</keyword>
<proteinExistence type="predicted"/>
<sequence length="101" mass="11367">MNRKILIGLMVLAATALALFNQNLAYLLHDHILTVVAPVYYVTIFTIVSVALYVMTLYIIYSSHNRGQLDKNGFLVIFPITMTISVVASAWSLFVLAMWWG</sequence>
<keyword evidence="3" id="KW-1185">Reference proteome</keyword>
<evidence type="ECO:0000256" key="1">
    <source>
        <dbReference type="SAM" id="Phobius"/>
    </source>
</evidence>
<organism evidence="2 3">
    <name type="scientific">Aciduricibacillus chroicocephali</name>
    <dbReference type="NCBI Taxonomy" id="3054939"/>
    <lineage>
        <taxon>Bacteria</taxon>
        <taxon>Bacillati</taxon>
        <taxon>Bacillota</taxon>
        <taxon>Bacilli</taxon>
        <taxon>Bacillales</taxon>
        <taxon>Bacillaceae</taxon>
        <taxon>Aciduricibacillus</taxon>
    </lineage>
</organism>
<gene>
    <name evidence="2" type="ORF">QR721_12405</name>
</gene>
<feature type="transmembrane region" description="Helical" evidence="1">
    <location>
        <begin position="73"/>
        <end position="100"/>
    </location>
</feature>
<protein>
    <submittedName>
        <fullName evidence="2">Uncharacterized protein</fullName>
    </submittedName>
</protein>
<feature type="transmembrane region" description="Helical" evidence="1">
    <location>
        <begin position="41"/>
        <end position="61"/>
    </location>
</feature>
<reference evidence="2" key="1">
    <citation type="submission" date="2023-06" db="EMBL/GenBank/DDBJ databases">
        <title>A Treasure from Seagulls: Isolation and Description of Aciduricobacillus qingdaonensis gen. nov., sp. nov., a Rare Obligately Uric Acid-utilizing Member in the Family Bacillaceae.</title>
        <authorList>
            <person name="Liu W."/>
            <person name="Wang B."/>
        </authorList>
    </citation>
    <scope>NUCLEOTIDE SEQUENCE</scope>
    <source>
        <strain evidence="2">44XB</strain>
    </source>
</reference>
<name>A0ABY9KXK0_9BACI</name>
<dbReference type="EMBL" id="CP129113">
    <property type="protein sequence ID" value="WLV24427.1"/>
    <property type="molecule type" value="Genomic_DNA"/>
</dbReference>
<keyword evidence="1" id="KW-0472">Membrane</keyword>
<dbReference type="Proteomes" id="UP001180087">
    <property type="component" value="Chromosome"/>
</dbReference>
<evidence type="ECO:0000313" key="2">
    <source>
        <dbReference type="EMBL" id="WLV24427.1"/>
    </source>
</evidence>